<gene>
    <name evidence="2" type="ORF">SARC_17971</name>
</gene>
<dbReference type="AlphaFoldDB" id="A0A0L0F051"/>
<dbReference type="EMBL" id="KQ254626">
    <property type="protein sequence ID" value="KNC69518.1"/>
    <property type="molecule type" value="Genomic_DNA"/>
</dbReference>
<dbReference type="PROSITE" id="PS51126">
    <property type="entry name" value="DILUTE"/>
    <property type="match status" value="1"/>
</dbReference>
<dbReference type="GeneID" id="25918475"/>
<accession>A0A0L0F051</accession>
<protein>
    <recommendedName>
        <fullName evidence="1">Dilute domain-containing protein</fullName>
    </recommendedName>
</protein>
<proteinExistence type="predicted"/>
<dbReference type="Pfam" id="PF01843">
    <property type="entry name" value="DIL"/>
    <property type="match status" value="1"/>
</dbReference>
<organism evidence="2 3">
    <name type="scientific">Sphaeroforma arctica JP610</name>
    <dbReference type="NCBI Taxonomy" id="667725"/>
    <lineage>
        <taxon>Eukaryota</taxon>
        <taxon>Ichthyosporea</taxon>
        <taxon>Ichthyophonida</taxon>
        <taxon>Sphaeroforma</taxon>
    </lineage>
</organism>
<feature type="domain" description="Dilute" evidence="1">
    <location>
        <begin position="1"/>
        <end position="50"/>
    </location>
</feature>
<reference evidence="2 3" key="1">
    <citation type="submission" date="2011-02" db="EMBL/GenBank/DDBJ databases">
        <title>The Genome Sequence of Sphaeroforma arctica JP610.</title>
        <authorList>
            <consortium name="The Broad Institute Genome Sequencing Platform"/>
            <person name="Russ C."/>
            <person name="Cuomo C."/>
            <person name="Young S.K."/>
            <person name="Zeng Q."/>
            <person name="Gargeya S."/>
            <person name="Alvarado L."/>
            <person name="Berlin A."/>
            <person name="Chapman S.B."/>
            <person name="Chen Z."/>
            <person name="Freedman E."/>
            <person name="Gellesch M."/>
            <person name="Goldberg J."/>
            <person name="Griggs A."/>
            <person name="Gujja S."/>
            <person name="Heilman E."/>
            <person name="Heiman D."/>
            <person name="Howarth C."/>
            <person name="Mehta T."/>
            <person name="Neiman D."/>
            <person name="Pearson M."/>
            <person name="Roberts A."/>
            <person name="Saif S."/>
            <person name="Shea T."/>
            <person name="Shenoy N."/>
            <person name="Sisk P."/>
            <person name="Stolte C."/>
            <person name="Sykes S."/>
            <person name="White J."/>
            <person name="Yandava C."/>
            <person name="Burger G."/>
            <person name="Gray M.W."/>
            <person name="Holland P.W.H."/>
            <person name="King N."/>
            <person name="Lang F.B.F."/>
            <person name="Roger A.J."/>
            <person name="Ruiz-Trillo I."/>
            <person name="Haas B."/>
            <person name="Nusbaum C."/>
            <person name="Birren B."/>
        </authorList>
    </citation>
    <scope>NUCLEOTIDE SEQUENCE [LARGE SCALE GENOMIC DNA]</scope>
    <source>
        <strain evidence="2 3">JP610</strain>
    </source>
</reference>
<dbReference type="OrthoDB" id="6108017at2759"/>
<dbReference type="Proteomes" id="UP000054560">
    <property type="component" value="Unassembled WGS sequence"/>
</dbReference>
<sequence>MPKQSQDDVSKILEACTELNYMQIQKILSMYTPDTSDERVPVHVICAVES</sequence>
<evidence type="ECO:0000313" key="3">
    <source>
        <dbReference type="Proteomes" id="UP000054560"/>
    </source>
</evidence>
<keyword evidence="3" id="KW-1185">Reference proteome</keyword>
<dbReference type="RefSeq" id="XP_014143420.1">
    <property type="nucleotide sequence ID" value="XM_014287945.1"/>
</dbReference>
<name>A0A0L0F051_9EUKA</name>
<dbReference type="InterPro" id="IPR002710">
    <property type="entry name" value="Dilute_dom"/>
</dbReference>
<evidence type="ECO:0000259" key="1">
    <source>
        <dbReference type="PROSITE" id="PS51126"/>
    </source>
</evidence>
<evidence type="ECO:0000313" key="2">
    <source>
        <dbReference type="EMBL" id="KNC69518.1"/>
    </source>
</evidence>
<feature type="non-terminal residue" evidence="2">
    <location>
        <position position="50"/>
    </location>
</feature>